<evidence type="ECO:0000256" key="2">
    <source>
        <dbReference type="SAM" id="MobiDB-lite"/>
    </source>
</evidence>
<feature type="coiled-coil region" evidence="1">
    <location>
        <begin position="1569"/>
        <end position="1596"/>
    </location>
</feature>
<feature type="compositionally biased region" description="Basic and acidic residues" evidence="2">
    <location>
        <begin position="593"/>
        <end position="606"/>
    </location>
</feature>
<feature type="compositionally biased region" description="Polar residues" evidence="2">
    <location>
        <begin position="1298"/>
        <end position="1319"/>
    </location>
</feature>
<dbReference type="OrthoDB" id="264795at2759"/>
<protein>
    <submittedName>
        <fullName evidence="4">Leucine permease transcriptional regulator</fullName>
    </submittedName>
</protein>
<dbReference type="InterPro" id="IPR045107">
    <property type="entry name" value="SAC3/GANP/THP3"/>
</dbReference>
<feature type="compositionally biased region" description="Low complexity" evidence="2">
    <location>
        <begin position="1881"/>
        <end position="1906"/>
    </location>
</feature>
<feature type="compositionally biased region" description="Basic and acidic residues" evidence="2">
    <location>
        <begin position="533"/>
        <end position="550"/>
    </location>
</feature>
<feature type="region of interest" description="Disordered" evidence="2">
    <location>
        <begin position="136"/>
        <end position="183"/>
    </location>
</feature>
<dbReference type="STRING" id="655863.F0XRB1"/>
<feature type="compositionally biased region" description="Polar residues" evidence="2">
    <location>
        <begin position="7"/>
        <end position="32"/>
    </location>
</feature>
<dbReference type="HOGENOM" id="CLU_232804_0_0_1"/>
<dbReference type="GO" id="GO:0070390">
    <property type="term" value="C:transcription export complex 2"/>
    <property type="evidence" value="ECO:0007669"/>
    <property type="project" value="TreeGrafter"/>
</dbReference>
<feature type="region of interest" description="Disordered" evidence="2">
    <location>
        <begin position="1489"/>
        <end position="1538"/>
    </location>
</feature>
<dbReference type="PANTHER" id="PTHR12436:SF3">
    <property type="entry name" value="GERMINAL-CENTER ASSOCIATED NUCLEAR PROTEIN"/>
    <property type="match status" value="1"/>
</dbReference>
<dbReference type="GO" id="GO:0006406">
    <property type="term" value="P:mRNA export from nucleus"/>
    <property type="evidence" value="ECO:0007669"/>
    <property type="project" value="TreeGrafter"/>
</dbReference>
<feature type="region of interest" description="Disordered" evidence="2">
    <location>
        <begin position="1742"/>
        <end position="1802"/>
    </location>
</feature>
<dbReference type="GO" id="GO:0005737">
    <property type="term" value="C:cytoplasm"/>
    <property type="evidence" value="ECO:0007669"/>
    <property type="project" value="TreeGrafter"/>
</dbReference>
<evidence type="ECO:0000256" key="1">
    <source>
        <dbReference type="SAM" id="Coils"/>
    </source>
</evidence>
<accession>F0XRB1</accession>
<reference evidence="4 5" key="1">
    <citation type="journal article" date="2011" name="Proc. Natl. Acad. Sci. U.S.A.">
        <title>Genome and transcriptome analyses of the mountain pine beetle-fungal symbiont Grosmannia clavigera, a lodgepole pine pathogen.</title>
        <authorList>
            <person name="DiGuistini S."/>
            <person name="Wang Y."/>
            <person name="Liao N.Y."/>
            <person name="Taylor G."/>
            <person name="Tanguay P."/>
            <person name="Feau N."/>
            <person name="Henrissat B."/>
            <person name="Chan S.K."/>
            <person name="Hesse-Orce U."/>
            <person name="Alamouti S.M."/>
            <person name="Tsui C.K.M."/>
            <person name="Docking R.T."/>
            <person name="Levasseur A."/>
            <person name="Haridas S."/>
            <person name="Robertson G."/>
            <person name="Birol I."/>
            <person name="Holt R.A."/>
            <person name="Marra M.A."/>
            <person name="Hamelin R.C."/>
            <person name="Hirst M."/>
            <person name="Jones S.J.M."/>
            <person name="Bohlmann J."/>
            <person name="Breuil C."/>
        </authorList>
    </citation>
    <scope>NUCLEOTIDE SEQUENCE [LARGE SCALE GENOMIC DNA]</scope>
    <source>
        <strain evidence="5">kw1407 / UAMH 11150</strain>
    </source>
</reference>
<feature type="compositionally biased region" description="Gly residues" evidence="2">
    <location>
        <begin position="1907"/>
        <end position="1917"/>
    </location>
</feature>
<dbReference type="eggNOG" id="KOG1860">
    <property type="taxonomic scope" value="Eukaryota"/>
</dbReference>
<dbReference type="InParanoid" id="F0XRB1"/>
<sequence>MAPAAFSLSNCTAGSKDMANQNLSHDNSSMEMSTEDLVALKRQQPRCGSPTSKYMSANLPSKLVPLTSLADDSSLAMSLSLMSLSTSDSLAKPESGKQSRPPRSALNMFLPASSKVDPDAPPKFIKRRPKTSCLLKIPRPKKRPALSTAKANVSPDPAASGSADNPAAGETEQPEAPPLRKAAFTFPPGFLKMVGPDLPAQTAQAQSIAKEPATATTVSELETAPEVAKTPVAIKEPEKAAYSANVDEAANVSGLAEIVQEPDAGRATMMEQPESQEITENPDTGTGAASFTMPPKRVASIFAPGCLTILPPGPPTGLSEVKQAEAKPAKDKDVAEAPKPPPKRTRIFAPGCPNITTPERPPELKPTAPTAVVAQPQQPQPRKAAVTFAPGCLKIVPVSSPAKAESAGVKLSPPTTASTPNVPPMCVNMAVLDRQNAASGSDKENMAPASKRVWKTASSGYVAKKTEKPAVKVLADKEVATPESAKPKRQSTTAGVGKENANPKLAAKTSADKVAVRRVSRPWTLKKQSLLSEADKPETPAEAPAERSSERPALAVKAVQQSKSVQADQAKPTRTTKPDKAVPSVSRQFCVWRDGKEQPQDQQRRERDWICPSTLPDPLFTVPDTMTVQHKPPGRGFVALVRRMQLLTIHDQDTGIVGPTQVNGDAKAAAAASNPFAAAFQQQQQQQQQQQIPPPAFANPFAAKAPSQLAAASSAPSIFARGGSPVTTDSAAAVNPFQAALKKTPAFGQTSSQSQAVPTFGLTSQTQAAPAFGHTSQTLASNPFQKAATQPAAVFSGAPKTNGTTSTTFGQAKKTVHFDVQETPLTQPQTEYARRIYVQLEKDKIRPPQWPTDAGDPAKRSVMETFRESYKKYRERVRASLVKGGLIDDPDVRKRLDEAIDFKGICEEMCPEFEKMSRMVQYDVKMAEKTEGPDGTMWAAPELMVKALARSAAGQEAPLPMDVRSVGALKRTLDYLVDTVLGDDSRLATTHNFLWDRTRAIRRDFVFHSSMTASEMGEQVYCLETITRFHATALHQLSRRGFAAEDFSEQQEREQLGKALLSLMQAYDDCREREVTCSHEAEFRAYFVLLNAHDPDFQHKVTEWGAGLWRGSDEIQTALTLVEAMQSVWDWRGPVRPAMPTTLALGAGSVFFRIVASAQVSYTMACLAEIHFVHVRRGILRNVVRAYARTRDSPRDLTVAVLNEMLWFDSDDEAREFVTAHGLSFSAGAGASDPPHLLLQDRTGAATQVGSPTVRQSFSHKLVERKRGGRSLPELIHTTVLEEGGVEDVGGSMDINDTSNDTNSIFVDQSPTPPSTEDSASVLAPFATASTPFAVSSTPFGTTPTKPVASVFAPKPVSAPSIFGAAASPFATNNSGSQTAPSPFQSNLPPPPAARSTTPTGSPTRPTEPAMPPRSIFDQLPAQPASTLFSQAPPKPEAPAPATVFQPAPTPAPASSFSSLFPSAVTNTTAMTAPTAPTAAPAAHFPTKTAEDVPNQASKSTTPEATPPSSFMSAPKLPPPQTSVAPTAPTAPTAPAPVMDPLGDFTKWFVLGDDGMLDEFKEALVEHLVRQTVEQYRRDEEERQRQEEDAQSWVEALRFKKYNLRVKFFYRWRDTARERALDRRARQSRDQMKAYQEAKRAEQRAAAEKAAAEKRERAAEARRRSSREVKFLEELGYYSEMAASSRKRKAVAAGEGVTEPEATRHDGADALLATGVLRGVHDEQAAASRVVREASALMLGKRGRTSLDSVHSIGSIGSSDSLDDADSTGDSIHDTANETANDAGSIRSVRSNRSDRSRDDGSSKFVYYRRSVPGRGRVQSIFTRVTPRAVEKDRTGRGLSPSPSSAGRKPGKMTNFMRYDNKKRWSWSSSMPPGGRGSGDRGSPTPSQSLSQSQSFSMSTSAAGTATGLGLGSGSGSGSRVRSSYWRLRAMGLVQMPNGQYLHESLALPMLQDGRRFRGVGSYGMPSVPPVPTPSWDDDGKGRSSSRRRSEDDPPLPPPAAKKARTQDGIPATEAGPTTAATAATASTALDLHETERVIREMRELADAMDQDRDWFREQTELLQKGTSVWDQ</sequence>
<feature type="domain" description="SAC3/GANP/THP3 conserved" evidence="3">
    <location>
        <begin position="909"/>
        <end position="1226"/>
    </location>
</feature>
<name>F0XRB1_GROCL</name>
<feature type="region of interest" description="Disordered" evidence="2">
    <location>
        <begin position="680"/>
        <end position="704"/>
    </location>
</feature>
<feature type="compositionally biased region" description="Polar residues" evidence="2">
    <location>
        <begin position="1495"/>
        <end position="1512"/>
    </location>
</feature>
<dbReference type="Proteomes" id="UP000007796">
    <property type="component" value="Unassembled WGS sequence"/>
</dbReference>
<feature type="region of interest" description="Disordered" evidence="2">
    <location>
        <begin position="1622"/>
        <end position="1663"/>
    </location>
</feature>
<organism evidence="5">
    <name type="scientific">Grosmannia clavigera (strain kw1407 / UAMH 11150)</name>
    <name type="common">Blue stain fungus</name>
    <name type="synonym">Graphiocladiella clavigera</name>
    <dbReference type="NCBI Taxonomy" id="655863"/>
    <lineage>
        <taxon>Eukaryota</taxon>
        <taxon>Fungi</taxon>
        <taxon>Dikarya</taxon>
        <taxon>Ascomycota</taxon>
        <taxon>Pezizomycotina</taxon>
        <taxon>Sordariomycetes</taxon>
        <taxon>Sordariomycetidae</taxon>
        <taxon>Ophiostomatales</taxon>
        <taxon>Ophiostomataceae</taxon>
        <taxon>Leptographium</taxon>
    </lineage>
</organism>
<dbReference type="EMBL" id="GL629807">
    <property type="protein sequence ID" value="EFW99988.1"/>
    <property type="molecule type" value="Genomic_DNA"/>
</dbReference>
<gene>
    <name evidence="4" type="ORF">CMQ_306</name>
</gene>
<dbReference type="RefSeq" id="XP_014169403.1">
    <property type="nucleotide sequence ID" value="XM_014313928.1"/>
</dbReference>
<feature type="compositionally biased region" description="Low complexity" evidence="2">
    <location>
        <begin position="2012"/>
        <end position="2029"/>
    </location>
</feature>
<keyword evidence="5" id="KW-1185">Reference proteome</keyword>
<evidence type="ECO:0000259" key="3">
    <source>
        <dbReference type="Pfam" id="PF03399"/>
    </source>
</evidence>
<dbReference type="GeneID" id="25976118"/>
<feature type="region of interest" description="Disordered" evidence="2">
    <location>
        <begin position="1818"/>
        <end position="1920"/>
    </location>
</feature>
<dbReference type="PANTHER" id="PTHR12436">
    <property type="entry name" value="80 KDA MCM3-ASSOCIATED PROTEIN"/>
    <property type="match status" value="1"/>
</dbReference>
<proteinExistence type="predicted"/>
<dbReference type="Gene3D" id="1.25.40.990">
    <property type="match status" value="1"/>
</dbReference>
<evidence type="ECO:0000313" key="4">
    <source>
        <dbReference type="EMBL" id="EFW99988.1"/>
    </source>
</evidence>
<dbReference type="Pfam" id="PF03399">
    <property type="entry name" value="SAC3_GANP"/>
    <property type="match status" value="1"/>
</dbReference>
<feature type="compositionally biased region" description="Low complexity" evidence="2">
    <location>
        <begin position="1394"/>
        <end position="1408"/>
    </location>
</feature>
<feature type="compositionally biased region" description="Basic and acidic residues" evidence="2">
    <location>
        <begin position="322"/>
        <end position="336"/>
    </location>
</feature>
<evidence type="ECO:0000313" key="5">
    <source>
        <dbReference type="Proteomes" id="UP000007796"/>
    </source>
</evidence>
<feature type="compositionally biased region" description="Basic and acidic residues" evidence="2">
    <location>
        <begin position="1792"/>
        <end position="1802"/>
    </location>
</feature>
<feature type="compositionally biased region" description="Polar residues" evidence="2">
    <location>
        <begin position="559"/>
        <end position="575"/>
    </location>
</feature>
<feature type="region of interest" description="Disordered" evidence="2">
    <location>
        <begin position="1"/>
        <end position="34"/>
    </location>
</feature>
<feature type="region of interest" description="Disordered" evidence="2">
    <location>
        <begin position="474"/>
        <end position="513"/>
    </location>
</feature>
<feature type="region of interest" description="Disordered" evidence="2">
    <location>
        <begin position="527"/>
        <end position="606"/>
    </location>
</feature>
<feature type="region of interest" description="Disordered" evidence="2">
    <location>
        <begin position="1298"/>
        <end position="1320"/>
    </location>
</feature>
<feature type="region of interest" description="Disordered" evidence="2">
    <location>
        <begin position="313"/>
        <end position="353"/>
    </location>
</feature>
<dbReference type="InterPro" id="IPR005062">
    <property type="entry name" value="SAC3/GANP/THP3_conserved"/>
</dbReference>
<feature type="compositionally biased region" description="Basic and acidic residues" evidence="2">
    <location>
        <begin position="1978"/>
        <end position="1992"/>
    </location>
</feature>
<feature type="region of interest" description="Disordered" evidence="2">
    <location>
        <begin position="1373"/>
        <end position="1456"/>
    </location>
</feature>
<feature type="compositionally biased region" description="Low complexity" evidence="2">
    <location>
        <begin position="1748"/>
        <end position="1760"/>
    </location>
</feature>
<keyword evidence="1" id="KW-0175">Coiled coil</keyword>
<feature type="compositionally biased region" description="Low complexity" evidence="2">
    <location>
        <begin position="1522"/>
        <end position="1537"/>
    </location>
</feature>
<feature type="compositionally biased region" description="Low complexity" evidence="2">
    <location>
        <begin position="680"/>
        <end position="691"/>
    </location>
</feature>
<feature type="region of interest" description="Disordered" evidence="2">
    <location>
        <begin position="1961"/>
        <end position="2029"/>
    </location>
</feature>